<name>A0A2M6YCD5_9BACT</name>
<dbReference type="InterPro" id="IPR012657">
    <property type="entry name" value="23S_rRNA-intervening_sequence"/>
</dbReference>
<reference evidence="2" key="1">
    <citation type="submission" date="2017-09" db="EMBL/GenBank/DDBJ databases">
        <title>Depth-based differentiation of microbial function through sediment-hosted aquifers and enrichment of novel symbionts in the deep terrestrial subsurface.</title>
        <authorList>
            <person name="Probst A.J."/>
            <person name="Ladd B."/>
            <person name="Jarett J.K."/>
            <person name="Geller-Mcgrath D.E."/>
            <person name="Sieber C.M.K."/>
            <person name="Emerson J.B."/>
            <person name="Anantharaman K."/>
            <person name="Thomas B.C."/>
            <person name="Malmstrom R."/>
            <person name="Stieglmeier M."/>
            <person name="Klingl A."/>
            <person name="Woyke T."/>
            <person name="Ryan C.M."/>
            <person name="Banfield J.F."/>
        </authorList>
    </citation>
    <scope>NUCLEOTIDE SEQUENCE [LARGE SCALE GENOMIC DNA]</scope>
</reference>
<comment type="caution">
    <text evidence="1">The sequence shown here is derived from an EMBL/GenBank/DDBJ whole genome shotgun (WGS) entry which is preliminary data.</text>
</comment>
<dbReference type="NCBIfam" id="TIGR02436">
    <property type="entry name" value="four helix bundle protein"/>
    <property type="match status" value="1"/>
</dbReference>
<dbReference type="Gene3D" id="1.20.1440.60">
    <property type="entry name" value="23S rRNA-intervening sequence"/>
    <property type="match status" value="1"/>
</dbReference>
<dbReference type="SUPFAM" id="SSF158446">
    <property type="entry name" value="IVS-encoded protein-like"/>
    <property type="match status" value="1"/>
</dbReference>
<dbReference type="InterPro" id="IPR036583">
    <property type="entry name" value="23S_rRNA_IVS_sf"/>
</dbReference>
<evidence type="ECO:0000313" key="2">
    <source>
        <dbReference type="Proteomes" id="UP000229896"/>
    </source>
</evidence>
<accession>A0A2M6YCD5</accession>
<protein>
    <submittedName>
        <fullName evidence="1">Uncharacterized protein</fullName>
    </submittedName>
</protein>
<gene>
    <name evidence="1" type="ORF">COT12_01595</name>
</gene>
<evidence type="ECO:0000313" key="1">
    <source>
        <dbReference type="EMBL" id="PIU24351.1"/>
    </source>
</evidence>
<sequence>MSDIDWENITEEKASNLRLEFKKFYEIAFKSVNESFYWLNMINDSKIFIGSQINGLIKENGEICCMLAAVVIKLKKKN</sequence>
<proteinExistence type="predicted"/>
<dbReference type="EMBL" id="PEXI01000049">
    <property type="protein sequence ID" value="PIU24351.1"/>
    <property type="molecule type" value="Genomic_DNA"/>
</dbReference>
<organism evidence="1 2">
    <name type="scientific">Candidatus Berkelbacteria bacterium CG08_land_8_20_14_0_20_39_8</name>
    <dbReference type="NCBI Taxonomy" id="1974511"/>
    <lineage>
        <taxon>Bacteria</taxon>
        <taxon>Candidatus Berkelbacteria</taxon>
    </lineage>
</organism>
<dbReference type="AlphaFoldDB" id="A0A2M6YCD5"/>
<dbReference type="Proteomes" id="UP000229896">
    <property type="component" value="Unassembled WGS sequence"/>
</dbReference>